<evidence type="ECO:0000313" key="2">
    <source>
        <dbReference type="WBParaSite" id="Minc3s01297g22577"/>
    </source>
</evidence>
<evidence type="ECO:0000313" key="1">
    <source>
        <dbReference type="Proteomes" id="UP000887563"/>
    </source>
</evidence>
<dbReference type="Proteomes" id="UP000887563">
    <property type="component" value="Unplaced"/>
</dbReference>
<dbReference type="AlphaFoldDB" id="A0A914M8B0"/>
<reference evidence="2" key="1">
    <citation type="submission" date="2022-11" db="UniProtKB">
        <authorList>
            <consortium name="WormBaseParasite"/>
        </authorList>
    </citation>
    <scope>IDENTIFICATION</scope>
</reference>
<proteinExistence type="predicted"/>
<protein>
    <submittedName>
        <fullName evidence="2">Pectinesterase</fullName>
    </submittedName>
</protein>
<accession>A0A914M8B0</accession>
<keyword evidence="1" id="KW-1185">Reference proteome</keyword>
<name>A0A914M8B0_MELIC</name>
<organism evidence="1 2">
    <name type="scientific">Meloidogyne incognita</name>
    <name type="common">Southern root-knot nematode worm</name>
    <name type="synonym">Oxyuris incognita</name>
    <dbReference type="NCBI Taxonomy" id="6306"/>
    <lineage>
        <taxon>Eukaryota</taxon>
        <taxon>Metazoa</taxon>
        <taxon>Ecdysozoa</taxon>
        <taxon>Nematoda</taxon>
        <taxon>Chromadorea</taxon>
        <taxon>Rhabditida</taxon>
        <taxon>Tylenchina</taxon>
        <taxon>Tylenchomorpha</taxon>
        <taxon>Tylenchoidea</taxon>
        <taxon>Meloidogynidae</taxon>
        <taxon>Meloidogyninae</taxon>
        <taxon>Meloidogyne</taxon>
        <taxon>Meloidogyne incognita group</taxon>
    </lineage>
</organism>
<dbReference type="WBParaSite" id="Minc3s01297g22577">
    <property type="protein sequence ID" value="Minc3s01297g22577"/>
    <property type="gene ID" value="Minc3s01297g22577"/>
</dbReference>
<sequence length="65" mass="7664">VFKKCSINGRSYGDFRNERGDVIENIDENTLTGIDFSFNRWHEKNFKFYDKTLLIDTVDGLKEVN</sequence>